<name>A0AAQ3K035_9LILI</name>
<dbReference type="EMBL" id="CP136891">
    <property type="protein sequence ID" value="WOK98593.1"/>
    <property type="molecule type" value="Genomic_DNA"/>
</dbReference>
<sequence>MIGHREVDCPLKSSSVSISKEKVSVANDSMNIVPKGSVDHPSLIPDLDMDSTARSSFSNLDLMKDFPLEPLYGPWVLVFRRRRNHRRSTEVAQFDSVHGSRWRQAGKLK</sequence>
<dbReference type="AlphaFoldDB" id="A0AAQ3K035"/>
<keyword evidence="2" id="KW-1185">Reference proteome</keyword>
<reference evidence="1 2" key="1">
    <citation type="submission" date="2023-10" db="EMBL/GenBank/DDBJ databases">
        <title>Chromosome-scale genome assembly provides insights into flower coloration mechanisms of Canna indica.</title>
        <authorList>
            <person name="Li C."/>
        </authorList>
    </citation>
    <scope>NUCLEOTIDE SEQUENCE [LARGE SCALE GENOMIC DNA]</scope>
    <source>
        <tissue evidence="1">Flower</tissue>
    </source>
</reference>
<accession>A0AAQ3K035</accession>
<organism evidence="1 2">
    <name type="scientific">Canna indica</name>
    <name type="common">Indian-shot</name>
    <dbReference type="NCBI Taxonomy" id="4628"/>
    <lineage>
        <taxon>Eukaryota</taxon>
        <taxon>Viridiplantae</taxon>
        <taxon>Streptophyta</taxon>
        <taxon>Embryophyta</taxon>
        <taxon>Tracheophyta</taxon>
        <taxon>Spermatophyta</taxon>
        <taxon>Magnoliopsida</taxon>
        <taxon>Liliopsida</taxon>
        <taxon>Zingiberales</taxon>
        <taxon>Cannaceae</taxon>
        <taxon>Canna</taxon>
    </lineage>
</organism>
<evidence type="ECO:0000313" key="2">
    <source>
        <dbReference type="Proteomes" id="UP001327560"/>
    </source>
</evidence>
<evidence type="ECO:0000313" key="1">
    <source>
        <dbReference type="EMBL" id="WOK98593.1"/>
    </source>
</evidence>
<protein>
    <submittedName>
        <fullName evidence="1">Uncharacterized protein</fullName>
    </submittedName>
</protein>
<dbReference type="Proteomes" id="UP001327560">
    <property type="component" value="Chromosome 2"/>
</dbReference>
<proteinExistence type="predicted"/>
<gene>
    <name evidence="1" type="ORF">Cni_G07305</name>
</gene>